<keyword evidence="2" id="KW-0732">Signal</keyword>
<evidence type="ECO:0000313" key="5">
    <source>
        <dbReference type="Proteomes" id="UP000094020"/>
    </source>
</evidence>
<dbReference type="EMBL" id="CP144519">
    <property type="protein sequence ID" value="WWC66350.1"/>
    <property type="molecule type" value="Genomic_DNA"/>
</dbReference>
<feature type="signal peptide" evidence="2">
    <location>
        <begin position="1"/>
        <end position="21"/>
    </location>
</feature>
<name>A0A1B9IE38_9TREE</name>
<evidence type="ECO:0000313" key="3">
    <source>
        <dbReference type="EMBL" id="OCF53767.1"/>
    </source>
</evidence>
<evidence type="ECO:0000256" key="2">
    <source>
        <dbReference type="SAM" id="SignalP"/>
    </source>
</evidence>
<feature type="compositionally biased region" description="Low complexity" evidence="1">
    <location>
        <begin position="116"/>
        <end position="125"/>
    </location>
</feature>
<evidence type="ECO:0000313" key="4">
    <source>
        <dbReference type="EMBL" id="WWC66350.1"/>
    </source>
</evidence>
<dbReference type="OrthoDB" id="2561459at2759"/>
<feature type="compositionally biased region" description="Polar residues" evidence="1">
    <location>
        <begin position="179"/>
        <end position="191"/>
    </location>
</feature>
<dbReference type="GeneID" id="30169443"/>
<reference evidence="3" key="3">
    <citation type="submission" date="2016-07" db="EMBL/GenBank/DDBJ databases">
        <title>Evolution of pathogenesis and genome organization in the Tremellales.</title>
        <authorList>
            <person name="Cuomo C."/>
            <person name="Litvintseva A."/>
            <person name="Heitman J."/>
            <person name="Chen Y."/>
            <person name="Sun S."/>
            <person name="Springer D."/>
            <person name="Dromer F."/>
            <person name="Young S."/>
            <person name="Zeng Q."/>
            <person name="Chapman S."/>
            <person name="Gujja S."/>
            <person name="Saif S."/>
            <person name="Birren B."/>
        </authorList>
    </citation>
    <scope>NUCLEOTIDE SEQUENCE</scope>
    <source>
        <strain evidence="3">CBS 10737</strain>
    </source>
</reference>
<protein>
    <submittedName>
        <fullName evidence="3">Uncharacterized protein</fullName>
    </submittedName>
</protein>
<reference evidence="4" key="2">
    <citation type="submission" date="2013-07" db="EMBL/GenBank/DDBJ databases">
        <authorList>
            <consortium name="The Broad Institute Genome Sequencing Platform"/>
            <person name="Cuomo C."/>
            <person name="Litvintseva A."/>
            <person name="Chen Y."/>
            <person name="Heitman J."/>
            <person name="Sun S."/>
            <person name="Springer D."/>
            <person name="Dromer F."/>
            <person name="Young S.K."/>
            <person name="Zeng Q."/>
            <person name="Gargeya S."/>
            <person name="Fitzgerald M."/>
            <person name="Abouelleil A."/>
            <person name="Alvarado L."/>
            <person name="Berlin A.M."/>
            <person name="Chapman S.B."/>
            <person name="Dewar J."/>
            <person name="Goldberg J."/>
            <person name="Griggs A."/>
            <person name="Gujja S."/>
            <person name="Hansen M."/>
            <person name="Howarth C."/>
            <person name="Imamovic A."/>
            <person name="Larimer J."/>
            <person name="McCowan C."/>
            <person name="Murphy C."/>
            <person name="Pearson M."/>
            <person name="Priest M."/>
            <person name="Roberts A."/>
            <person name="Saif S."/>
            <person name="Shea T."/>
            <person name="Sykes S."/>
            <person name="Wortman J."/>
            <person name="Nusbaum C."/>
            <person name="Birren B."/>
        </authorList>
    </citation>
    <scope>NUCLEOTIDE SEQUENCE</scope>
    <source>
        <strain evidence="4">CBS 10737</strain>
    </source>
</reference>
<dbReference type="EMBL" id="KI894007">
    <property type="protein sequence ID" value="OCF53767.1"/>
    <property type="molecule type" value="Genomic_DNA"/>
</dbReference>
<feature type="region of interest" description="Disordered" evidence="1">
    <location>
        <begin position="102"/>
        <end position="131"/>
    </location>
</feature>
<sequence>MRISIITAILISAYSTTTTFASPLLKTDSIDKNVKSVETPKNFHQNCDNHNVQCKATNEAVYGSVNHDEGSIGKQIGNISNTGSQITSKEGEKDLSKTFSNNGKTLQNDLQGRKVNNNNDNNNKNNHGHSELNENLKSIGDNIYPQELLSESGKFIQTQGESAQLGGNGINTMGKQANKDSQYLSKGQKSNGGKIVNSVMG</sequence>
<keyword evidence="5" id="KW-1185">Reference proteome</keyword>
<organism evidence="3">
    <name type="scientific">Kwoniella pini CBS 10737</name>
    <dbReference type="NCBI Taxonomy" id="1296096"/>
    <lineage>
        <taxon>Eukaryota</taxon>
        <taxon>Fungi</taxon>
        <taxon>Dikarya</taxon>
        <taxon>Basidiomycota</taxon>
        <taxon>Agaricomycotina</taxon>
        <taxon>Tremellomycetes</taxon>
        <taxon>Tremellales</taxon>
        <taxon>Cryptococcaceae</taxon>
        <taxon>Kwoniella</taxon>
    </lineage>
</organism>
<reference evidence="4" key="4">
    <citation type="submission" date="2024-02" db="EMBL/GenBank/DDBJ databases">
        <title>Comparative genomics of Cryptococcus and Kwoniella reveals pathogenesis evolution and contrasting modes of karyotype evolution via chromosome fusion or intercentromeric recombination.</title>
        <authorList>
            <person name="Coelho M.A."/>
            <person name="David-Palma M."/>
            <person name="Shea T."/>
            <person name="Bowers K."/>
            <person name="McGinley-Smith S."/>
            <person name="Mohammad A.W."/>
            <person name="Gnirke A."/>
            <person name="Yurkov A.M."/>
            <person name="Nowrousian M."/>
            <person name="Sun S."/>
            <person name="Cuomo C.A."/>
            <person name="Heitman J."/>
        </authorList>
    </citation>
    <scope>NUCLEOTIDE SEQUENCE</scope>
    <source>
        <strain evidence="4">CBS 10737</strain>
    </source>
</reference>
<dbReference type="RefSeq" id="XP_019014986.1">
    <property type="nucleotide sequence ID" value="XM_019152848.1"/>
</dbReference>
<gene>
    <name evidence="3" type="ORF">I206_01074</name>
    <name evidence="4" type="ORF">I206_100251</name>
</gene>
<evidence type="ECO:0000256" key="1">
    <source>
        <dbReference type="SAM" id="MobiDB-lite"/>
    </source>
</evidence>
<accession>A0A1B9IE38</accession>
<dbReference type="KEGG" id="kpin:30169443"/>
<reference evidence="3" key="1">
    <citation type="submission" date="2013-07" db="EMBL/GenBank/DDBJ databases">
        <title>The Genome Sequence of Cryptococcus pinus CBS10737.</title>
        <authorList>
            <consortium name="The Broad Institute Genome Sequencing Platform"/>
            <person name="Cuomo C."/>
            <person name="Litvintseva A."/>
            <person name="Chen Y."/>
            <person name="Heitman J."/>
            <person name="Sun S."/>
            <person name="Springer D."/>
            <person name="Dromer F."/>
            <person name="Young S.K."/>
            <person name="Zeng Q."/>
            <person name="Gargeya S."/>
            <person name="Fitzgerald M."/>
            <person name="Abouelleil A."/>
            <person name="Alvarado L."/>
            <person name="Berlin A.M."/>
            <person name="Chapman S.B."/>
            <person name="Dewar J."/>
            <person name="Goldberg J."/>
            <person name="Griggs A."/>
            <person name="Gujja S."/>
            <person name="Hansen M."/>
            <person name="Howarth C."/>
            <person name="Imamovic A."/>
            <person name="Larimer J."/>
            <person name="McCowan C."/>
            <person name="Murphy C."/>
            <person name="Pearson M."/>
            <person name="Priest M."/>
            <person name="Roberts A."/>
            <person name="Saif S."/>
            <person name="Shea T."/>
            <person name="Sykes S."/>
            <person name="Wortman J."/>
            <person name="Nusbaum C."/>
            <person name="Birren B."/>
        </authorList>
    </citation>
    <scope>NUCLEOTIDE SEQUENCE [LARGE SCALE GENOMIC DNA]</scope>
    <source>
        <strain evidence="3">CBS 10737</strain>
    </source>
</reference>
<feature type="chain" id="PRO_5008628592" evidence="2">
    <location>
        <begin position="22"/>
        <end position="201"/>
    </location>
</feature>
<feature type="region of interest" description="Disordered" evidence="1">
    <location>
        <begin position="179"/>
        <end position="201"/>
    </location>
</feature>
<dbReference type="Proteomes" id="UP000094020">
    <property type="component" value="Chromosome 1"/>
</dbReference>
<dbReference type="AlphaFoldDB" id="A0A1B9IE38"/>
<proteinExistence type="predicted"/>